<keyword evidence="2" id="KW-0378">Hydrolase</keyword>
<evidence type="ECO:0000256" key="1">
    <source>
        <dbReference type="ARBA" id="ARBA00022723"/>
    </source>
</evidence>
<feature type="domain" description="NodB homology" evidence="3">
    <location>
        <begin position="55"/>
        <end position="237"/>
    </location>
</feature>
<keyword evidence="1" id="KW-0479">Metal-binding</keyword>
<keyword evidence="5" id="KW-1185">Reference proteome</keyword>
<dbReference type="GO" id="GO:0016020">
    <property type="term" value="C:membrane"/>
    <property type="evidence" value="ECO:0007669"/>
    <property type="project" value="TreeGrafter"/>
</dbReference>
<dbReference type="OrthoDB" id="62208at2"/>
<name>A0A2T4Z3L7_9BACL</name>
<dbReference type="PANTHER" id="PTHR10587">
    <property type="entry name" value="GLYCOSYL TRANSFERASE-RELATED"/>
    <property type="match status" value="1"/>
</dbReference>
<accession>A0A2T4Z3L7</accession>
<dbReference type="GO" id="GO:0046872">
    <property type="term" value="F:metal ion binding"/>
    <property type="evidence" value="ECO:0007669"/>
    <property type="project" value="UniProtKB-KW"/>
</dbReference>
<dbReference type="InterPro" id="IPR011330">
    <property type="entry name" value="Glyco_hydro/deAcase_b/a-brl"/>
</dbReference>
<dbReference type="AlphaFoldDB" id="A0A2T4Z3L7"/>
<evidence type="ECO:0000313" key="4">
    <source>
        <dbReference type="EMBL" id="PTM56485.1"/>
    </source>
</evidence>
<protein>
    <submittedName>
        <fullName evidence="4">Polysaccharide deacetylase family sporulation protein PdaB</fullName>
    </submittedName>
</protein>
<evidence type="ECO:0000256" key="2">
    <source>
        <dbReference type="ARBA" id="ARBA00022801"/>
    </source>
</evidence>
<reference evidence="4 5" key="1">
    <citation type="submission" date="2018-04" db="EMBL/GenBank/DDBJ databases">
        <title>Genomic Encyclopedia of Archaeal and Bacterial Type Strains, Phase II (KMG-II): from individual species to whole genera.</title>
        <authorList>
            <person name="Goeker M."/>
        </authorList>
    </citation>
    <scope>NUCLEOTIDE SEQUENCE [LARGE SCALE GENOMIC DNA]</scope>
    <source>
        <strain evidence="4 5">DSM 45169</strain>
    </source>
</reference>
<evidence type="ECO:0000313" key="5">
    <source>
        <dbReference type="Proteomes" id="UP000241639"/>
    </source>
</evidence>
<dbReference type="InterPro" id="IPR050248">
    <property type="entry name" value="Polysacc_deacetylase_ArnD"/>
</dbReference>
<comment type="caution">
    <text evidence="4">The sequence shown here is derived from an EMBL/GenBank/DDBJ whole genome shotgun (WGS) entry which is preliminary data.</text>
</comment>
<dbReference type="Pfam" id="PF01522">
    <property type="entry name" value="Polysacc_deac_1"/>
    <property type="match status" value="1"/>
</dbReference>
<evidence type="ECO:0000259" key="3">
    <source>
        <dbReference type="PROSITE" id="PS51677"/>
    </source>
</evidence>
<gene>
    <name evidence="4" type="ORF">C8J48_2807</name>
</gene>
<dbReference type="RefSeq" id="WP_107727821.1">
    <property type="nucleotide sequence ID" value="NZ_PZZP01000002.1"/>
</dbReference>
<proteinExistence type="predicted"/>
<dbReference type="EMBL" id="PZZP01000002">
    <property type="protein sequence ID" value="PTM56485.1"/>
    <property type="molecule type" value="Genomic_DNA"/>
</dbReference>
<dbReference type="PANTHER" id="PTHR10587:SF133">
    <property type="entry name" value="CHITIN DEACETYLASE 1-RELATED"/>
    <property type="match status" value="1"/>
</dbReference>
<organism evidence="4 5">
    <name type="scientific">Desmospora activa DSM 45169</name>
    <dbReference type="NCBI Taxonomy" id="1121389"/>
    <lineage>
        <taxon>Bacteria</taxon>
        <taxon>Bacillati</taxon>
        <taxon>Bacillota</taxon>
        <taxon>Bacilli</taxon>
        <taxon>Bacillales</taxon>
        <taxon>Thermoactinomycetaceae</taxon>
        <taxon>Desmospora</taxon>
    </lineage>
</organism>
<dbReference type="PROSITE" id="PS51677">
    <property type="entry name" value="NODB"/>
    <property type="match status" value="1"/>
</dbReference>
<dbReference type="Gene3D" id="3.20.20.370">
    <property type="entry name" value="Glycoside hydrolase/deacetylase"/>
    <property type="match status" value="1"/>
</dbReference>
<dbReference type="InterPro" id="IPR002509">
    <property type="entry name" value="NODB_dom"/>
</dbReference>
<dbReference type="Proteomes" id="UP000241639">
    <property type="component" value="Unassembled WGS sequence"/>
</dbReference>
<dbReference type="GO" id="GO:0016810">
    <property type="term" value="F:hydrolase activity, acting on carbon-nitrogen (but not peptide) bonds"/>
    <property type="evidence" value="ECO:0007669"/>
    <property type="project" value="InterPro"/>
</dbReference>
<dbReference type="SUPFAM" id="SSF88713">
    <property type="entry name" value="Glycoside hydrolase/deacetylase"/>
    <property type="match status" value="1"/>
</dbReference>
<sequence>MSILQQKNTIILLTCLVFFLDTLAVPTWAAPPHQMDRFYFERNGSVIWEVPTTQPMIALTFDDGPNPRYTTEILDILKKYDAKATFFVIGEQVEKYPELVKREIREGHEVGNHTFHHRSIKRQNAATISHELAETDILVLGLTGIHPHLFRPPGGYYDQPTVETATKAGYQVVMWSWHQDTRDWSRPGVHKIASTVINNARNGDIVLLHDHGGNRKQTVAALKRILPALKKKGYQFITVSEMMKKGKRKVYQKQKSQGI</sequence>
<dbReference type="GO" id="GO:0005975">
    <property type="term" value="P:carbohydrate metabolic process"/>
    <property type="evidence" value="ECO:0007669"/>
    <property type="project" value="InterPro"/>
</dbReference>